<name>A0A7D9F192_PARCT</name>
<gene>
    <name evidence="1" type="ORF">PACLA_8A023780</name>
</gene>
<sequence length="82" mass="9521">MHNDLGQFGFKKTSKRPKISFSGHKWHLKLRIGAEGAKRVSVEGIQYRPKSATPINFYMPPGRIVSRRYRYCLVNGRPLYKV</sequence>
<comment type="caution">
    <text evidence="1">The sequence shown here is derived from an EMBL/GenBank/DDBJ whole genome shotgun (WGS) entry which is preliminary data.</text>
</comment>
<feature type="non-terminal residue" evidence="1">
    <location>
        <position position="82"/>
    </location>
</feature>
<accession>A0A7D9F192</accession>
<organism evidence="1 2">
    <name type="scientific">Paramuricea clavata</name>
    <name type="common">Red gorgonian</name>
    <name type="synonym">Violescent sea-whip</name>
    <dbReference type="NCBI Taxonomy" id="317549"/>
    <lineage>
        <taxon>Eukaryota</taxon>
        <taxon>Metazoa</taxon>
        <taxon>Cnidaria</taxon>
        <taxon>Anthozoa</taxon>
        <taxon>Octocorallia</taxon>
        <taxon>Malacalcyonacea</taxon>
        <taxon>Plexauridae</taxon>
        <taxon>Paramuricea</taxon>
    </lineage>
</organism>
<keyword evidence="2" id="KW-1185">Reference proteome</keyword>
<dbReference type="AlphaFoldDB" id="A0A7D9F192"/>
<evidence type="ECO:0000313" key="1">
    <source>
        <dbReference type="EMBL" id="CAB4020280.1"/>
    </source>
</evidence>
<evidence type="ECO:0000313" key="2">
    <source>
        <dbReference type="Proteomes" id="UP001152795"/>
    </source>
</evidence>
<protein>
    <submittedName>
        <fullName evidence="1">Uncharacterized protein</fullName>
    </submittedName>
</protein>
<reference evidence="1" key="1">
    <citation type="submission" date="2020-04" db="EMBL/GenBank/DDBJ databases">
        <authorList>
            <person name="Alioto T."/>
            <person name="Alioto T."/>
            <person name="Gomez Garrido J."/>
        </authorList>
    </citation>
    <scope>NUCLEOTIDE SEQUENCE</scope>
    <source>
        <strain evidence="1">A484AB</strain>
    </source>
</reference>
<proteinExistence type="predicted"/>
<dbReference type="Proteomes" id="UP001152795">
    <property type="component" value="Unassembled WGS sequence"/>
</dbReference>
<dbReference type="EMBL" id="CACRXK020010877">
    <property type="protein sequence ID" value="CAB4020280.1"/>
    <property type="molecule type" value="Genomic_DNA"/>
</dbReference>